<name>A0AAN7NL32_MYCAM</name>
<organism evidence="3 4">
    <name type="scientific">Mycteria americana</name>
    <name type="common">Wood stork</name>
    <dbReference type="NCBI Taxonomy" id="33587"/>
    <lineage>
        <taxon>Eukaryota</taxon>
        <taxon>Metazoa</taxon>
        <taxon>Chordata</taxon>
        <taxon>Craniata</taxon>
        <taxon>Vertebrata</taxon>
        <taxon>Euteleostomi</taxon>
        <taxon>Archelosauria</taxon>
        <taxon>Archosauria</taxon>
        <taxon>Dinosauria</taxon>
        <taxon>Saurischia</taxon>
        <taxon>Theropoda</taxon>
        <taxon>Coelurosauria</taxon>
        <taxon>Aves</taxon>
        <taxon>Neognathae</taxon>
        <taxon>Neoaves</taxon>
        <taxon>Aequornithes</taxon>
        <taxon>Ciconiiformes</taxon>
        <taxon>Ciconiidae</taxon>
        <taxon>Mycteria</taxon>
    </lineage>
</organism>
<dbReference type="SUPFAM" id="SSF56672">
    <property type="entry name" value="DNA/RNA polymerases"/>
    <property type="match status" value="1"/>
</dbReference>
<comment type="caution">
    <text evidence="3">The sequence shown here is derived from an EMBL/GenBank/DDBJ whole genome shotgun (WGS) entry which is preliminary data.</text>
</comment>
<feature type="compositionally biased region" description="Basic and acidic residues" evidence="1">
    <location>
        <begin position="640"/>
        <end position="654"/>
    </location>
</feature>
<feature type="region of interest" description="Disordered" evidence="1">
    <location>
        <begin position="1"/>
        <end position="24"/>
    </location>
</feature>
<protein>
    <recommendedName>
        <fullName evidence="2">Reverse transcriptase domain-containing protein</fullName>
    </recommendedName>
</protein>
<dbReference type="Gene3D" id="3.60.10.10">
    <property type="entry name" value="Endonuclease/exonuclease/phosphatase"/>
    <property type="match status" value="1"/>
</dbReference>
<dbReference type="PROSITE" id="PS50878">
    <property type="entry name" value="RT_POL"/>
    <property type="match status" value="1"/>
</dbReference>
<dbReference type="CDD" id="cd01650">
    <property type="entry name" value="RT_nLTR_like"/>
    <property type="match status" value="1"/>
</dbReference>
<keyword evidence="4" id="KW-1185">Reference proteome</keyword>
<feature type="region of interest" description="Disordered" evidence="1">
    <location>
        <begin position="590"/>
        <end position="654"/>
    </location>
</feature>
<evidence type="ECO:0000313" key="3">
    <source>
        <dbReference type="EMBL" id="KAK4827940.1"/>
    </source>
</evidence>
<dbReference type="PANTHER" id="PTHR33332">
    <property type="entry name" value="REVERSE TRANSCRIPTASE DOMAIN-CONTAINING PROTEIN"/>
    <property type="match status" value="1"/>
</dbReference>
<dbReference type="InterPro" id="IPR000477">
    <property type="entry name" value="RT_dom"/>
</dbReference>
<evidence type="ECO:0000313" key="4">
    <source>
        <dbReference type="Proteomes" id="UP001333110"/>
    </source>
</evidence>
<sequence length="654" mass="73295">MEPSDSEKGDRKAGHQSDAISVPHGKRVCKGSQEVHAPFSQLQVRCTSSSYAAFKPYRSISKSTEYLSLLPILPKLEKTFQSSTANKQELEATMQLESYDLVAITETWWDKSHDWSVAIDGYRLFRRDRPPDQGEPIDEVLLQLQEASHSQALVLLGNFNHSNICWKSSMASSRQSRRLLECIKDNFLSQIVDSPTRGDAILHLMVTKASELTGDVKTGGSLGCSDHALVEFTVLRDMGQAKSKVRTLSFRKANLQLSKEVGVRKAKAQLELNLARDAKNNKKGFYRVLRELADVVAKPLSMISEKSWQSGEVPGDRKKGNIVPIFKKGRKDDPGNYRPVSLTSVPGKIMEQILLEAMLRHMEDREVIRDSQHGFTKGKSCLTNLVAFYDGVTTSVGKGRATDVIHLDFCKAFDMVPHNILLSKLERYGFDGWNVRWMRNWLDSCIQRVVVNSSMSRWRSVTSSVAQGSILGPVLFNIFITDIDSGIQCSLSKFADDTKLSGAVDVPEGWDAIQRDLDKLEKWAHVNLMRFNKAKHKVLHLGWGNPWYQYRLGDERLKAALQRRTCGYWWMQTEYKLAMCAHSPESQPYPGLHQKKHGQQVEGGDSAPLLCSGETPPGVLRPALESSAQERHGPVGVGPEEGHRNDPRDGAPLL</sequence>
<dbReference type="EMBL" id="JAUNZN010000002">
    <property type="protein sequence ID" value="KAK4827940.1"/>
    <property type="molecule type" value="Genomic_DNA"/>
</dbReference>
<dbReference type="InterPro" id="IPR036691">
    <property type="entry name" value="Endo/exonu/phosph_ase_sf"/>
</dbReference>
<evidence type="ECO:0000256" key="1">
    <source>
        <dbReference type="SAM" id="MobiDB-lite"/>
    </source>
</evidence>
<feature type="compositionally biased region" description="Basic and acidic residues" evidence="1">
    <location>
        <begin position="1"/>
        <end position="15"/>
    </location>
</feature>
<dbReference type="AlphaFoldDB" id="A0AAN7NL32"/>
<proteinExistence type="predicted"/>
<dbReference type="SUPFAM" id="SSF56219">
    <property type="entry name" value="DNase I-like"/>
    <property type="match status" value="1"/>
</dbReference>
<dbReference type="Proteomes" id="UP001333110">
    <property type="component" value="Unassembled WGS sequence"/>
</dbReference>
<gene>
    <name evidence="3" type="ORF">QYF61_022555</name>
</gene>
<feature type="domain" description="Reverse transcriptase" evidence="2">
    <location>
        <begin position="306"/>
        <end position="552"/>
    </location>
</feature>
<evidence type="ECO:0000259" key="2">
    <source>
        <dbReference type="PROSITE" id="PS50878"/>
    </source>
</evidence>
<accession>A0AAN7NL32</accession>
<reference evidence="3 4" key="1">
    <citation type="journal article" date="2023" name="J. Hered.">
        <title>Chromosome-level genome of the wood stork (Mycteria americana) provides insight into avian chromosome evolution.</title>
        <authorList>
            <person name="Flamio R. Jr."/>
            <person name="Ramstad K.M."/>
        </authorList>
    </citation>
    <scope>NUCLEOTIDE SEQUENCE [LARGE SCALE GENOMIC DNA]</scope>
    <source>
        <strain evidence="3">JAX WOST 10</strain>
    </source>
</reference>
<dbReference type="Pfam" id="PF00078">
    <property type="entry name" value="RVT_1"/>
    <property type="match status" value="1"/>
</dbReference>
<dbReference type="InterPro" id="IPR043502">
    <property type="entry name" value="DNA/RNA_pol_sf"/>
</dbReference>